<dbReference type="GO" id="GO:0055085">
    <property type="term" value="P:transmembrane transport"/>
    <property type="evidence" value="ECO:0007669"/>
    <property type="project" value="InterPro"/>
</dbReference>
<dbReference type="SUPFAM" id="SSF161098">
    <property type="entry name" value="MetI-like"/>
    <property type="match status" value="1"/>
</dbReference>
<evidence type="ECO:0000256" key="4">
    <source>
        <dbReference type="ARBA" id="ARBA00022692"/>
    </source>
</evidence>
<dbReference type="KEGG" id="dsw:QR90_06280"/>
<proteinExistence type="inferred from homology"/>
<evidence type="ECO:0000256" key="2">
    <source>
        <dbReference type="ARBA" id="ARBA00022448"/>
    </source>
</evidence>
<dbReference type="InterPro" id="IPR000515">
    <property type="entry name" value="MetI-like"/>
</dbReference>
<evidence type="ECO:0000256" key="5">
    <source>
        <dbReference type="ARBA" id="ARBA00022989"/>
    </source>
</evidence>
<evidence type="ECO:0000256" key="3">
    <source>
        <dbReference type="ARBA" id="ARBA00022475"/>
    </source>
</evidence>
<keyword evidence="2 7" id="KW-0813">Transport</keyword>
<dbReference type="RefSeq" id="WP_039683108.1">
    <property type="nucleotide sequence ID" value="NZ_CP010028.1"/>
</dbReference>
<dbReference type="Pfam" id="PF00528">
    <property type="entry name" value="BPD_transp_1"/>
    <property type="match status" value="1"/>
</dbReference>
<comment type="subcellular location">
    <subcellularLocation>
        <location evidence="1 7">Cell membrane</location>
        <topology evidence="1 7">Multi-pass membrane protein</topology>
    </subcellularLocation>
</comment>
<dbReference type="PANTHER" id="PTHR30465:SF0">
    <property type="entry name" value="OLIGOPEPTIDE TRANSPORT SYSTEM PERMEASE PROTEIN APPB"/>
    <property type="match status" value="1"/>
</dbReference>
<protein>
    <submittedName>
        <fullName evidence="9">Peptide ABC transporter permease</fullName>
    </submittedName>
</protein>
<evidence type="ECO:0000256" key="6">
    <source>
        <dbReference type="ARBA" id="ARBA00023136"/>
    </source>
</evidence>
<reference evidence="10" key="1">
    <citation type="submission" date="2014-11" db="EMBL/GenBank/DDBJ databases">
        <title>Hymenobacter sp. DG25B genome submission.</title>
        <authorList>
            <person name="Jung H.-Y."/>
            <person name="Kim M.K."/>
            <person name="Srinivasan S."/>
            <person name="Lim S."/>
        </authorList>
    </citation>
    <scope>NUCLEOTIDE SEQUENCE [LARGE SCALE GENOMIC DNA]</scope>
    <source>
        <strain evidence="10">DY59</strain>
    </source>
</reference>
<evidence type="ECO:0000313" key="10">
    <source>
        <dbReference type="Proteomes" id="UP000030634"/>
    </source>
</evidence>
<feature type="transmembrane region" description="Helical" evidence="7">
    <location>
        <begin position="12"/>
        <end position="30"/>
    </location>
</feature>
<sequence>MIPFLVRRFFQAIPTLLLASVLIFFVISLAPGDFLTPARLNPGISDEQLRNLSVSFGLDKPAYVQYFYWMKNMLQGDFGLSFQYTQPVLPVIWPRIVNSVYLVLLNLVFFYAIAIPIGVYGAVRQNSFGDKFINVVLYFLLGFPSFFLFLIVIYFILQVRNATGWDIPLGGMTSNGYEQLSALGQFWDVARHLLIPAIVLAVTDAAGLTRVIRGLMLEVMRSDYIRTARAKGVSERSAIWKHTFRNAILPIVAGIGGLLPGAISGAGFVEVVYNYPGITPMLLTAINAQDLYLIAGFTVISTILLIIGNALSDILLAVVDPRIKVG</sequence>
<keyword evidence="4 7" id="KW-0812">Transmembrane</keyword>
<keyword evidence="5 7" id="KW-1133">Transmembrane helix</keyword>
<evidence type="ECO:0000256" key="7">
    <source>
        <dbReference type="RuleBase" id="RU363032"/>
    </source>
</evidence>
<dbReference type="Pfam" id="PF19300">
    <property type="entry name" value="BPD_transp_1_N"/>
    <property type="match status" value="1"/>
</dbReference>
<dbReference type="Gene3D" id="1.10.3720.10">
    <property type="entry name" value="MetI-like"/>
    <property type="match status" value="1"/>
</dbReference>
<dbReference type="HOGENOM" id="CLU_036879_1_1_0"/>
<evidence type="ECO:0000313" key="9">
    <source>
        <dbReference type="EMBL" id="AIZ44784.1"/>
    </source>
</evidence>
<dbReference type="InterPro" id="IPR045621">
    <property type="entry name" value="BPD_transp_1_N"/>
</dbReference>
<dbReference type="PANTHER" id="PTHR30465">
    <property type="entry name" value="INNER MEMBRANE ABC TRANSPORTER"/>
    <property type="match status" value="1"/>
</dbReference>
<comment type="similarity">
    <text evidence="7">Belongs to the binding-protein-dependent transport system permease family.</text>
</comment>
<feature type="transmembrane region" description="Helical" evidence="7">
    <location>
        <begin position="193"/>
        <end position="212"/>
    </location>
</feature>
<feature type="transmembrane region" description="Helical" evidence="7">
    <location>
        <begin position="135"/>
        <end position="157"/>
    </location>
</feature>
<dbReference type="AlphaFoldDB" id="A0A0A7KHV3"/>
<dbReference type="STRING" id="1182571.QR90_06280"/>
<feature type="transmembrane region" description="Helical" evidence="7">
    <location>
        <begin position="247"/>
        <end position="273"/>
    </location>
</feature>
<accession>A0A0A7KHV3</accession>
<dbReference type="EMBL" id="CP010028">
    <property type="protein sequence ID" value="AIZ44784.1"/>
    <property type="molecule type" value="Genomic_DNA"/>
</dbReference>
<dbReference type="Proteomes" id="UP000030634">
    <property type="component" value="Chromosome"/>
</dbReference>
<dbReference type="GO" id="GO:0005886">
    <property type="term" value="C:plasma membrane"/>
    <property type="evidence" value="ECO:0007669"/>
    <property type="project" value="UniProtKB-SubCell"/>
</dbReference>
<feature type="domain" description="ABC transmembrane type-1" evidence="8">
    <location>
        <begin position="96"/>
        <end position="316"/>
    </location>
</feature>
<keyword evidence="3" id="KW-1003">Cell membrane</keyword>
<keyword evidence="6 7" id="KW-0472">Membrane</keyword>
<organism evidence="9 10">
    <name type="scientific">Deinococcus radiopugnans</name>
    <dbReference type="NCBI Taxonomy" id="57497"/>
    <lineage>
        <taxon>Bacteria</taxon>
        <taxon>Thermotogati</taxon>
        <taxon>Deinococcota</taxon>
        <taxon>Deinococci</taxon>
        <taxon>Deinococcales</taxon>
        <taxon>Deinococcaceae</taxon>
        <taxon>Deinococcus</taxon>
    </lineage>
</organism>
<evidence type="ECO:0000259" key="8">
    <source>
        <dbReference type="PROSITE" id="PS50928"/>
    </source>
</evidence>
<evidence type="ECO:0000256" key="1">
    <source>
        <dbReference type="ARBA" id="ARBA00004651"/>
    </source>
</evidence>
<dbReference type="PROSITE" id="PS50928">
    <property type="entry name" value="ABC_TM1"/>
    <property type="match status" value="1"/>
</dbReference>
<dbReference type="InterPro" id="IPR035906">
    <property type="entry name" value="MetI-like_sf"/>
</dbReference>
<feature type="transmembrane region" description="Helical" evidence="7">
    <location>
        <begin position="293"/>
        <end position="319"/>
    </location>
</feature>
<feature type="transmembrane region" description="Helical" evidence="7">
    <location>
        <begin position="100"/>
        <end position="123"/>
    </location>
</feature>
<dbReference type="CDD" id="cd06261">
    <property type="entry name" value="TM_PBP2"/>
    <property type="match status" value="1"/>
</dbReference>
<name>A0A0A7KHV3_9DEIO</name>
<gene>
    <name evidence="9" type="ORF">QR90_06280</name>
</gene>